<dbReference type="GO" id="GO:0006364">
    <property type="term" value="P:rRNA processing"/>
    <property type="evidence" value="ECO:0007669"/>
    <property type="project" value="UniProtKB-KW"/>
</dbReference>
<keyword evidence="1" id="KW-0963">Cytoplasm</keyword>
<dbReference type="InterPro" id="IPR011961">
    <property type="entry name" value="RimM"/>
</dbReference>
<evidence type="ECO:0000313" key="8">
    <source>
        <dbReference type="Proteomes" id="UP000220797"/>
    </source>
</evidence>
<dbReference type="InterPro" id="IPR002676">
    <property type="entry name" value="RimM_N"/>
</dbReference>
<evidence type="ECO:0000256" key="4">
    <source>
        <dbReference type="ARBA" id="ARBA00023186"/>
    </source>
</evidence>
<dbReference type="InterPro" id="IPR009000">
    <property type="entry name" value="Transl_B-barrel_sf"/>
</dbReference>
<dbReference type="GO" id="GO:0008270">
    <property type="term" value="F:zinc ion binding"/>
    <property type="evidence" value="ECO:0007669"/>
    <property type="project" value="UniProtKB-KW"/>
</dbReference>
<name>A0A1J1GYE8_PLAGA</name>
<evidence type="ECO:0000259" key="6">
    <source>
        <dbReference type="PROSITE" id="PS50157"/>
    </source>
</evidence>
<keyword evidence="4" id="KW-0143">Chaperone</keyword>
<organism evidence="7 8">
    <name type="scientific">Plasmodium gallinaceum</name>
    <dbReference type="NCBI Taxonomy" id="5849"/>
    <lineage>
        <taxon>Eukaryota</taxon>
        <taxon>Sar</taxon>
        <taxon>Alveolata</taxon>
        <taxon>Apicomplexa</taxon>
        <taxon>Aconoidasida</taxon>
        <taxon>Haemosporida</taxon>
        <taxon>Plasmodiidae</taxon>
        <taxon>Plasmodium</taxon>
        <taxon>Plasmodium (Haemamoeba)</taxon>
    </lineage>
</organism>
<dbReference type="PROSITE" id="PS50157">
    <property type="entry name" value="ZINC_FINGER_C2H2_2"/>
    <property type="match status" value="1"/>
</dbReference>
<keyword evidence="3" id="KW-0698">rRNA processing</keyword>
<feature type="domain" description="C2H2-type" evidence="6">
    <location>
        <begin position="549"/>
        <end position="576"/>
    </location>
</feature>
<dbReference type="HAMAP" id="MF_00014">
    <property type="entry name" value="Ribosome_mat_RimM"/>
    <property type="match status" value="1"/>
</dbReference>
<dbReference type="AlphaFoldDB" id="A0A1J1GYE8"/>
<dbReference type="VEuPathDB" id="PlasmoDB:PGAL8A_00491400"/>
<keyword evidence="5" id="KW-0862">Zinc</keyword>
<comment type="caution">
    <text evidence="7">The sequence shown here is derived from an EMBL/GenBank/DDBJ whole genome shotgun (WGS) entry which is preliminary data.</text>
</comment>
<evidence type="ECO:0000256" key="1">
    <source>
        <dbReference type="ARBA" id="ARBA00022490"/>
    </source>
</evidence>
<proteinExistence type="inferred from homology"/>
<gene>
    <name evidence="7" type="ORF">PGAL8A_00491400</name>
</gene>
<sequence length="643" mass="76405">MKKCIVILKKLILILIFLTLFKSFIFSLKLFEVPKDIPLNKHFFFIKNSYKIKRNIRSNLNIYFYKNIFLKKYLFLNEYCKILNKKKNVLLYNFESYVEDKKKINRIPFYKSKAKCTSIISLCIDKNREKIKLYFTDNDKNKILEDVENKNNLTILENEKGDKKKNDIQNKKEKKVIKENEEQEILTRSFLTDTKYYKRSKYSKAGFLKKKRNDKFTEKKENCTYNDFLIDAYNSSYTESKEDLLKNNIQKSIENENISLSSLLIRNYFSDDNRANDLELMNKMNMNDMKVADVSGTINTINEKKNEQSNNKICFMNEFTVIGEIVGVHGLLGYVKVVSFTTFNDIRFKNNCYRYLFMNNYPYPLPIKIIEVKESLKINFLYIKFEGIDTRTDALKLKSCLICDDKKTFPEIGENKYLSTDLLNFDIYIFNDFTNTSIGSVYSFISKYDYINSRSIQEISDDLIKIELNKNISLTEVFNIINIAKSNSNYKCENYSSIKNWKPINVLINKNNFNIYEDKENNLNKSEKGDKYYNDTLDNLEGCSYKKIYKCDYCDDVFDNIKEASTHENSHFNSDEELLYNTFETNNKKEKIYEVKQIDLEKVKNVEYFFIPIVKEKTIRSVNYENKKIYLDISTVFLMDDQK</sequence>
<keyword evidence="5" id="KW-0479">Metal-binding</keyword>
<keyword evidence="5" id="KW-0863">Zinc-finger</keyword>
<keyword evidence="8" id="KW-1185">Reference proteome</keyword>
<evidence type="ECO:0000313" key="7">
    <source>
        <dbReference type="EMBL" id="CRG97335.1"/>
    </source>
</evidence>
<reference evidence="7" key="1">
    <citation type="submission" date="2015-04" db="EMBL/GenBank/DDBJ databases">
        <authorList>
            <consortium name="Pathogen Informatics"/>
        </authorList>
    </citation>
    <scope>NUCLEOTIDE SEQUENCE [LARGE SCALE GENOMIC DNA]</scope>
    <source>
        <strain evidence="7">8A</strain>
    </source>
</reference>
<dbReference type="OrthoDB" id="364858at2759"/>
<dbReference type="OMA" id="NDIRFKK"/>
<dbReference type="InterPro" id="IPR013087">
    <property type="entry name" value="Znf_C2H2_type"/>
</dbReference>
<dbReference type="EMBL" id="CVMV01000096">
    <property type="protein sequence ID" value="CRG97335.1"/>
    <property type="molecule type" value="Genomic_DNA"/>
</dbReference>
<dbReference type="GO" id="GO:0005840">
    <property type="term" value="C:ribosome"/>
    <property type="evidence" value="ECO:0007669"/>
    <property type="project" value="InterPro"/>
</dbReference>
<dbReference type="Proteomes" id="UP000220797">
    <property type="component" value="Unassembled WGS sequence"/>
</dbReference>
<protein>
    <submittedName>
        <fullName evidence="7">Mitochondrial preribosomal assembly protein rimM, putative</fullName>
    </submittedName>
</protein>
<dbReference type="PANTHER" id="PTHR33692:SF1">
    <property type="entry name" value="RIBOSOME MATURATION FACTOR RIMM"/>
    <property type="match status" value="1"/>
</dbReference>
<dbReference type="PROSITE" id="PS00028">
    <property type="entry name" value="ZINC_FINGER_C2H2_1"/>
    <property type="match status" value="1"/>
</dbReference>
<evidence type="ECO:0000256" key="2">
    <source>
        <dbReference type="ARBA" id="ARBA00022517"/>
    </source>
</evidence>
<dbReference type="InterPro" id="IPR036976">
    <property type="entry name" value="RimM_N_sf"/>
</dbReference>
<dbReference type="RefSeq" id="XP_028530137.1">
    <property type="nucleotide sequence ID" value="XM_028673712.1"/>
</dbReference>
<keyword evidence="2" id="KW-0690">Ribosome biogenesis</keyword>
<dbReference type="GO" id="GO:0043022">
    <property type="term" value="F:ribosome binding"/>
    <property type="evidence" value="ECO:0007669"/>
    <property type="project" value="InterPro"/>
</dbReference>
<dbReference type="PANTHER" id="PTHR33692">
    <property type="entry name" value="RIBOSOME MATURATION FACTOR RIMM"/>
    <property type="match status" value="1"/>
</dbReference>
<dbReference type="SUPFAM" id="SSF50447">
    <property type="entry name" value="Translation proteins"/>
    <property type="match status" value="1"/>
</dbReference>
<evidence type="ECO:0000256" key="5">
    <source>
        <dbReference type="PROSITE-ProRule" id="PRU00042"/>
    </source>
</evidence>
<evidence type="ECO:0000256" key="3">
    <source>
        <dbReference type="ARBA" id="ARBA00022552"/>
    </source>
</evidence>
<dbReference type="GeneID" id="39733447"/>
<dbReference type="Gene3D" id="2.40.30.60">
    <property type="entry name" value="RimM"/>
    <property type="match status" value="1"/>
</dbReference>
<dbReference type="Pfam" id="PF01782">
    <property type="entry name" value="RimM"/>
    <property type="match status" value="1"/>
</dbReference>
<accession>A0A1J1GYE8</accession>